<dbReference type="InterPro" id="IPR044543">
    <property type="entry name" value="YHJQ-like"/>
</dbReference>
<dbReference type="AlphaFoldDB" id="A0A0U5H0F2"/>
<sequence>MSLSETVSNIDGLNDEQRECIENCNEAAEICEWCADECLGDPEMEECARLCRDVADLTSLHARFMARDSQYSGDLAAVCADACEACAEECEQHDADHCQECADVLEKCAESCRSMANS</sequence>
<dbReference type="PANTHER" id="PTHR37310">
    <property type="entry name" value="CYTOPLASMIC PROTEIN-RELATED"/>
    <property type="match status" value="1"/>
</dbReference>
<dbReference type="GeneID" id="91109459"/>
<evidence type="ECO:0000313" key="2">
    <source>
        <dbReference type="Proteomes" id="UP000066737"/>
    </source>
</evidence>
<proteinExistence type="predicted"/>
<gene>
    <name evidence="1" type="ORF">HHUB_1981</name>
</gene>
<dbReference type="Proteomes" id="UP000066737">
    <property type="component" value="Chromosome I"/>
</dbReference>
<dbReference type="Gene3D" id="1.20.1270.360">
    <property type="match status" value="1"/>
</dbReference>
<evidence type="ECO:0000313" key="1">
    <source>
        <dbReference type="EMBL" id="CQH53590.1"/>
    </source>
</evidence>
<dbReference type="InterPro" id="IPR005560">
    <property type="entry name" value="Csp_YhjQ"/>
</dbReference>
<dbReference type="CDD" id="cd08026">
    <property type="entry name" value="DUF326"/>
    <property type="match status" value="1"/>
</dbReference>
<dbReference type="RefSeq" id="WP_059056437.1">
    <property type="nucleotide sequence ID" value="NZ_CEML01000002.1"/>
</dbReference>
<dbReference type="PANTHER" id="PTHR37310:SF1">
    <property type="entry name" value="CYTOPLASMIC PROTEIN"/>
    <property type="match status" value="1"/>
</dbReference>
<keyword evidence="2" id="KW-1185">Reference proteome</keyword>
<protein>
    <recommendedName>
        <fullName evidence="3">Four-helix bundle copper-binding protein</fullName>
    </recommendedName>
</protein>
<name>A0A0U5H0F2_9EURY</name>
<evidence type="ECO:0008006" key="3">
    <source>
        <dbReference type="Google" id="ProtNLM"/>
    </source>
</evidence>
<accession>A0A0U5H0F2</accession>
<reference evidence="2" key="1">
    <citation type="journal article" date="2016" name="Environ. Microbiol.">
        <title>The complete genome of a viable archaeum isolated from 123-million-year-old rock salt.</title>
        <authorList>
            <person name="Jaakkola S.T."/>
            <person name="Pfeiffer F."/>
            <person name="Ravantti J.J."/>
            <person name="Guo Q."/>
            <person name="Liu Y."/>
            <person name="Chen X."/>
            <person name="Ma H."/>
            <person name="Yang C."/>
            <person name="Oksanen H.M."/>
            <person name="Bamford D.H."/>
        </authorList>
    </citation>
    <scope>NUCLEOTIDE SEQUENCE</scope>
    <source>
        <strain evidence="2">JI20-1</strain>
    </source>
</reference>
<dbReference type="EMBL" id="LN831302">
    <property type="protein sequence ID" value="CQH53590.1"/>
    <property type="molecule type" value="Genomic_DNA"/>
</dbReference>
<dbReference type="KEGG" id="hhb:Hhub_1981"/>
<organism evidence="1 2">
    <name type="scientific">Halobacterium hubeiense</name>
    <dbReference type="NCBI Taxonomy" id="1407499"/>
    <lineage>
        <taxon>Archaea</taxon>
        <taxon>Methanobacteriati</taxon>
        <taxon>Methanobacteriota</taxon>
        <taxon>Stenosarchaea group</taxon>
        <taxon>Halobacteria</taxon>
        <taxon>Halobacteriales</taxon>
        <taxon>Halobacteriaceae</taxon>
        <taxon>Halobacterium</taxon>
    </lineage>
</organism>
<dbReference type="Pfam" id="PF03860">
    <property type="entry name" value="Csp"/>
    <property type="match status" value="1"/>
</dbReference>
<dbReference type="OrthoDB" id="8783at2157"/>
<dbReference type="STRING" id="1407499.HHUB_1981"/>